<dbReference type="EMBL" id="JAHIBW010000317">
    <property type="protein sequence ID" value="KAG7294699.1"/>
    <property type="molecule type" value="Genomic_DNA"/>
</dbReference>
<reference evidence="3 4" key="1">
    <citation type="submission" date="2021-06" db="EMBL/GenBank/DDBJ databases">
        <title>A haploid diamondback moth (Plutella xylostella L.) genome assembly resolves 31 chromosomes and identifies a diamide resistance mutation.</title>
        <authorList>
            <person name="Ward C.M."/>
            <person name="Perry K.D."/>
            <person name="Baker G."/>
            <person name="Powis K."/>
            <person name="Heckel D.G."/>
            <person name="Baxter S.W."/>
        </authorList>
    </citation>
    <scope>NUCLEOTIDE SEQUENCE [LARGE SCALE GENOMIC DNA]</scope>
    <source>
        <strain evidence="3 4">LV</strain>
        <tissue evidence="3">Single pupa</tissue>
    </source>
</reference>
<feature type="domain" description="Reverse transcriptase" evidence="2">
    <location>
        <begin position="7"/>
        <end position="259"/>
    </location>
</feature>
<name>A0ABQ7PP56_PLUXY</name>
<accession>A0ABQ7PP56</accession>
<keyword evidence="1" id="KW-0472">Membrane</keyword>
<organism evidence="3 4">
    <name type="scientific">Plutella xylostella</name>
    <name type="common">Diamondback moth</name>
    <name type="synonym">Plutella maculipennis</name>
    <dbReference type="NCBI Taxonomy" id="51655"/>
    <lineage>
        <taxon>Eukaryota</taxon>
        <taxon>Metazoa</taxon>
        <taxon>Ecdysozoa</taxon>
        <taxon>Arthropoda</taxon>
        <taxon>Hexapoda</taxon>
        <taxon>Insecta</taxon>
        <taxon>Pterygota</taxon>
        <taxon>Neoptera</taxon>
        <taxon>Endopterygota</taxon>
        <taxon>Lepidoptera</taxon>
        <taxon>Glossata</taxon>
        <taxon>Ditrysia</taxon>
        <taxon>Yponomeutoidea</taxon>
        <taxon>Plutellidae</taxon>
        <taxon>Plutella</taxon>
    </lineage>
</organism>
<dbReference type="Proteomes" id="UP000823941">
    <property type="component" value="Unassembled WGS sequence"/>
</dbReference>
<dbReference type="SUPFAM" id="SSF56672">
    <property type="entry name" value="DNA/RNA polymerases"/>
    <property type="match status" value="1"/>
</dbReference>
<dbReference type="Pfam" id="PF00078">
    <property type="entry name" value="RVT_1"/>
    <property type="match status" value="1"/>
</dbReference>
<comment type="caution">
    <text evidence="3">The sequence shown here is derived from an EMBL/GenBank/DDBJ whole genome shotgun (WGS) entry which is preliminary data.</text>
</comment>
<gene>
    <name evidence="3" type="ORF">JYU34_022953</name>
</gene>
<keyword evidence="1" id="KW-1133">Transmembrane helix</keyword>
<dbReference type="CDD" id="cd01650">
    <property type="entry name" value="RT_nLTR_like"/>
    <property type="match status" value="1"/>
</dbReference>
<evidence type="ECO:0000256" key="1">
    <source>
        <dbReference type="SAM" id="Phobius"/>
    </source>
</evidence>
<dbReference type="PROSITE" id="PS50878">
    <property type="entry name" value="RT_POL"/>
    <property type="match status" value="1"/>
</dbReference>
<evidence type="ECO:0000313" key="4">
    <source>
        <dbReference type="Proteomes" id="UP000823941"/>
    </source>
</evidence>
<feature type="transmembrane region" description="Helical" evidence="1">
    <location>
        <begin position="313"/>
        <end position="331"/>
    </location>
</feature>
<protein>
    <recommendedName>
        <fullName evidence="2">Reverse transcriptase domain-containing protein</fullName>
    </recommendedName>
</protein>
<evidence type="ECO:0000259" key="2">
    <source>
        <dbReference type="PROSITE" id="PS50878"/>
    </source>
</evidence>
<evidence type="ECO:0000313" key="3">
    <source>
        <dbReference type="EMBL" id="KAG7294699.1"/>
    </source>
</evidence>
<keyword evidence="1" id="KW-0812">Transmembrane</keyword>
<keyword evidence="4" id="KW-1185">Reference proteome</keyword>
<dbReference type="InterPro" id="IPR000477">
    <property type="entry name" value="RT_dom"/>
</dbReference>
<sequence length="546" mass="61376">MYRVFAACIKEGVFPEIWKSGKLVVIPKGNDKPLTDPKAYRPITLLPVLGKLLERLIIHCAPCLFNQNSSAQHGFTRGRSTVTAINAVMDTAHNTTAAYCQLVMLDISGAFDNAWWPMILVKAKQVGCAPNIYRLLVSYFLQRRIGLFAGRQVVWKTSTMGCPQGSVLGPTLWCLLLDDLLRLPVPEGVSMVAYADDVTVLIEASSRAQIERSAASTLSAAVDWGIRNRLGFSPAKSLTMTIKGKFKRSPTILMNGVSIPHVSQARLLGVIIDEARSYVQHALFIGEKASNCFGKVSRVSTSTWGVKYRALRVLYIGTYVATVVYAAAVWYRRSSFYSVRSALLRTQRPALMLLTKAYRSTSTAALPVLAGMLPADLEVVRAGRIAVEGSKLTGKERNKLKREVIADVVTQWQERWDASQDGRELYMFFPNIGTRLKCGWIEPDYVSSQMLSGHGCFNGRLKKLVLREDDMCYCGTSVETREHILWHCELYAEEREEMLDALERKECGPVYHRDLTASKRNFQLFKQFASKWHSKRKVMEKEHNKK</sequence>
<proteinExistence type="predicted"/>
<dbReference type="InterPro" id="IPR043502">
    <property type="entry name" value="DNA/RNA_pol_sf"/>
</dbReference>
<dbReference type="PANTHER" id="PTHR19446">
    <property type="entry name" value="REVERSE TRANSCRIPTASES"/>
    <property type="match status" value="1"/>
</dbReference>